<dbReference type="PANTHER" id="PTHR34985">
    <property type="entry name" value="SLR0554 PROTEIN"/>
    <property type="match status" value="1"/>
</dbReference>
<dbReference type="AlphaFoldDB" id="A0A844H669"/>
<evidence type="ECO:0000259" key="1">
    <source>
        <dbReference type="Pfam" id="PF05272"/>
    </source>
</evidence>
<feature type="domain" description="Virulence-associated protein E-like" evidence="1">
    <location>
        <begin position="191"/>
        <end position="414"/>
    </location>
</feature>
<keyword evidence="3" id="KW-1185">Reference proteome</keyword>
<dbReference type="RefSeq" id="WP_155064480.1">
    <property type="nucleotide sequence ID" value="NZ_WMIF01000011.1"/>
</dbReference>
<dbReference type="PANTHER" id="PTHR34985:SF1">
    <property type="entry name" value="SLR0554 PROTEIN"/>
    <property type="match status" value="1"/>
</dbReference>
<dbReference type="InterPro" id="IPR007936">
    <property type="entry name" value="VapE-like_dom"/>
</dbReference>
<sequence length="595" mass="66478">MAKIAKDNNSVRFDENDVKIFEDGLEETCSEVGVWESADDEMTEDERRYSDRMTALRRQPSMGRDYLVHMLDTQVDSRGNKIGIKSGVHNVSTILNKDRRIAGSIGLNLMSGQVVMLKSIKFGIRDVPDIHVPADGADFNKGHEAAIAAFLGSSEELKGYGIGPKTEVMRQAILNAAYMNAFDPLVQKIYETEWDGVARMETSFVRWFNLDNNPYNRALSKFLLAFIERRFNPGAKFDHVPVLISRRQGTFKSTSVEVLSLGHYGEFRTPAEFSDPKKLIEATEGAALMEVPEMAALLSLHHNVVKSTISARKDRARGAYAISATTTMRSWLILGTSNDGAFLRDPTGNRRFWPVYLNDKLDQPVNIDLMRQEIMQVYAEALVVYRQMRKVQPYGDLAYHMTGEAAEMAQHLQARAAVETPEMSVAGWLKDWLSEPYDGKFSTQVKGVSFRSKFCLREAFNEYHASNLREAPDYDAKATKMLTGAVSLLDFVSKGTSARFGKFGVQQSYEVDPEWLSSQIKEREADEVKTVSDNIIPVKSYAADVFSEWDLVEAELSTDKKSGVKDTTGVSLTGNSVSFSVATDSGNVISISTRK</sequence>
<reference evidence="2 3" key="1">
    <citation type="submission" date="2019-11" db="EMBL/GenBank/DDBJ databases">
        <authorList>
            <person name="Dong K."/>
        </authorList>
    </citation>
    <scope>NUCLEOTIDE SEQUENCE [LARGE SCALE GENOMIC DNA]</scope>
    <source>
        <strain evidence="2 3">JCM 17370</strain>
    </source>
</reference>
<gene>
    <name evidence="2" type="ORF">GL279_09995</name>
</gene>
<evidence type="ECO:0000313" key="3">
    <source>
        <dbReference type="Proteomes" id="UP000442533"/>
    </source>
</evidence>
<evidence type="ECO:0000313" key="2">
    <source>
        <dbReference type="EMBL" id="MTH34930.1"/>
    </source>
</evidence>
<accession>A0A844H669</accession>
<name>A0A844H669_9RHOB</name>
<comment type="caution">
    <text evidence="2">The sequence shown here is derived from an EMBL/GenBank/DDBJ whole genome shotgun (WGS) entry which is preliminary data.</text>
</comment>
<proteinExistence type="predicted"/>
<dbReference type="OrthoDB" id="9763644at2"/>
<dbReference type="Pfam" id="PF05272">
    <property type="entry name" value="VapE-like_dom"/>
    <property type="match status" value="1"/>
</dbReference>
<dbReference type="EMBL" id="WMIF01000011">
    <property type="protein sequence ID" value="MTH34930.1"/>
    <property type="molecule type" value="Genomic_DNA"/>
</dbReference>
<organism evidence="2 3">
    <name type="scientific">Paracoccus limosus</name>
    <dbReference type="NCBI Taxonomy" id="913252"/>
    <lineage>
        <taxon>Bacteria</taxon>
        <taxon>Pseudomonadati</taxon>
        <taxon>Pseudomonadota</taxon>
        <taxon>Alphaproteobacteria</taxon>
        <taxon>Rhodobacterales</taxon>
        <taxon>Paracoccaceae</taxon>
        <taxon>Paracoccus</taxon>
    </lineage>
</organism>
<dbReference type="Proteomes" id="UP000442533">
    <property type="component" value="Unassembled WGS sequence"/>
</dbReference>
<protein>
    <recommendedName>
        <fullName evidence="1">Virulence-associated protein E-like domain-containing protein</fullName>
    </recommendedName>
</protein>